<evidence type="ECO:0000313" key="2">
    <source>
        <dbReference type="EMBL" id="GGV03398.1"/>
    </source>
</evidence>
<accession>A0ABQ2VRF5</accession>
<evidence type="ECO:0000313" key="3">
    <source>
        <dbReference type="Proteomes" id="UP000654471"/>
    </source>
</evidence>
<comment type="caution">
    <text evidence="2">The sequence shown here is derived from an EMBL/GenBank/DDBJ whole genome shotgun (WGS) entry which is preliminary data.</text>
</comment>
<feature type="domain" description="Cupin type-2" evidence="1">
    <location>
        <begin position="45"/>
        <end position="102"/>
    </location>
</feature>
<dbReference type="InterPro" id="IPR011051">
    <property type="entry name" value="RmlC_Cupin_sf"/>
</dbReference>
<reference evidence="3" key="1">
    <citation type="journal article" date="2019" name="Int. J. Syst. Evol. Microbiol.">
        <title>The Global Catalogue of Microorganisms (GCM) 10K type strain sequencing project: providing services to taxonomists for standard genome sequencing and annotation.</title>
        <authorList>
            <consortium name="The Broad Institute Genomics Platform"/>
            <consortium name="The Broad Institute Genome Sequencing Center for Infectious Disease"/>
            <person name="Wu L."/>
            <person name="Ma J."/>
        </authorList>
    </citation>
    <scope>NUCLEOTIDE SEQUENCE [LARGE SCALE GENOMIC DNA]</scope>
    <source>
        <strain evidence="3">JCM 3399</strain>
    </source>
</reference>
<name>A0ABQ2VRF5_9ACTN</name>
<dbReference type="InterPro" id="IPR053146">
    <property type="entry name" value="QDO-like"/>
</dbReference>
<protein>
    <submittedName>
        <fullName evidence="2">Cupin</fullName>
    </submittedName>
</protein>
<sequence length="154" mass="16878">MSESRFLLLEPGAARPGRLPLPPAFAVKATTADTEGRFSLLEVTLAKDIPRHTHHMADECIYVLDGVLDIEFDDHTYSAPKGTFALLPKGVPHALRRGSQPPPRVLQISSPGGWERYLEDLFTAGPTVLTDGELDPAKINPIAAAYDITYEERT</sequence>
<proteinExistence type="predicted"/>
<evidence type="ECO:0000259" key="1">
    <source>
        <dbReference type="Pfam" id="PF07883"/>
    </source>
</evidence>
<gene>
    <name evidence="2" type="ORF">GCM10010211_83320</name>
</gene>
<dbReference type="Proteomes" id="UP000654471">
    <property type="component" value="Unassembled WGS sequence"/>
</dbReference>
<dbReference type="Gene3D" id="2.60.120.10">
    <property type="entry name" value="Jelly Rolls"/>
    <property type="match status" value="1"/>
</dbReference>
<dbReference type="InterPro" id="IPR014710">
    <property type="entry name" value="RmlC-like_jellyroll"/>
</dbReference>
<organism evidence="2 3">
    <name type="scientific">Streptomyces albospinus</name>
    <dbReference type="NCBI Taxonomy" id="285515"/>
    <lineage>
        <taxon>Bacteria</taxon>
        <taxon>Bacillati</taxon>
        <taxon>Actinomycetota</taxon>
        <taxon>Actinomycetes</taxon>
        <taxon>Kitasatosporales</taxon>
        <taxon>Streptomycetaceae</taxon>
        <taxon>Streptomyces</taxon>
    </lineage>
</organism>
<dbReference type="EMBL" id="BMRP01000085">
    <property type="protein sequence ID" value="GGV03398.1"/>
    <property type="molecule type" value="Genomic_DNA"/>
</dbReference>
<dbReference type="RefSeq" id="WP_189308590.1">
    <property type="nucleotide sequence ID" value="NZ_BMRP01000085.1"/>
</dbReference>
<dbReference type="PANTHER" id="PTHR36440:SF1">
    <property type="entry name" value="PUTATIVE (AFU_ORTHOLOGUE AFUA_8G07350)-RELATED"/>
    <property type="match status" value="1"/>
</dbReference>
<keyword evidence="3" id="KW-1185">Reference proteome</keyword>
<dbReference type="PANTHER" id="PTHR36440">
    <property type="entry name" value="PUTATIVE (AFU_ORTHOLOGUE AFUA_8G07350)-RELATED"/>
    <property type="match status" value="1"/>
</dbReference>
<dbReference type="SUPFAM" id="SSF51182">
    <property type="entry name" value="RmlC-like cupins"/>
    <property type="match status" value="1"/>
</dbReference>
<dbReference type="InterPro" id="IPR013096">
    <property type="entry name" value="Cupin_2"/>
</dbReference>
<dbReference type="Pfam" id="PF07883">
    <property type="entry name" value="Cupin_2"/>
    <property type="match status" value="1"/>
</dbReference>